<dbReference type="EMBL" id="FR823384">
    <property type="protein sequence ID" value="CBZ50541.1"/>
    <property type="molecule type" value="Genomic_DNA"/>
</dbReference>
<feature type="region of interest" description="Disordered" evidence="4">
    <location>
        <begin position="1"/>
        <end position="63"/>
    </location>
</feature>
<dbReference type="InterPro" id="IPR050055">
    <property type="entry name" value="EF-Tu_GTPase"/>
</dbReference>
<dbReference type="Proteomes" id="UP000007494">
    <property type="component" value="Chromosome IV"/>
</dbReference>
<dbReference type="PANTHER" id="PTHR43721:SF9">
    <property type="entry name" value="GTP-BINDING PROTEIN 1"/>
    <property type="match status" value="1"/>
</dbReference>
<keyword evidence="8" id="KW-1185">Reference proteome</keyword>
<accession>F0VA52</accession>
<dbReference type="SUPFAM" id="SSF50447">
    <property type="entry name" value="Translation proteins"/>
    <property type="match status" value="1"/>
</dbReference>
<evidence type="ECO:0000256" key="1">
    <source>
        <dbReference type="ARBA" id="ARBA00007249"/>
    </source>
</evidence>
<dbReference type="GeneID" id="13441574"/>
<feature type="compositionally biased region" description="Basic and acidic residues" evidence="4">
    <location>
        <begin position="9"/>
        <end position="59"/>
    </location>
</feature>
<dbReference type="SUPFAM" id="SSF52540">
    <property type="entry name" value="P-loop containing nucleoside triphosphate hydrolases"/>
    <property type="match status" value="1"/>
</dbReference>
<dbReference type="Gene3D" id="3.40.50.300">
    <property type="entry name" value="P-loop containing nucleotide triphosphate hydrolases"/>
    <property type="match status" value="1"/>
</dbReference>
<sequence>MGKGSEAIDGEKMEPLRVSYPDDFRGETEQCGRDEGEERGRKEEATGKAEAEAAEHEQDSAGPSSCIDVKVAVVGDVDSGKTTLVGVLVGHRLDDGRGLMRSTIFNYSHEATSGRSSSVATEILGFTRDGREIIPSRHPSRSSQRLLSRTATPLAPSPHRPGSSSFPTVPPCSRASHGAHASGVDEKDAGGAQAGQREPSSGEFRHQEHGEVGPPFDASQVATADQGEDATSEDPPGTAPAPFTVESQTESNAKHLSTSPSPSPPSLFSSSSPCLSAASSFSSVAPPHAAARPAAGAPRNASWRSVVEEAAKIVTFLDLCGHARYLKTTIFGLAASFPHYAMVVIAGNSGLQRMTKEHLGIVLALRLPFFVVVTKIDMTPEHALKRTVESVFKVLKHPAVRKLPIMVKKREEVEALANCVASGRVCPVFCISNVTGEGLDLLPAFLSKLPNRIDVCGLFGRVDDPCEFVIDGVFSVPGVGLVVSGTLRSGEVTQNRQLFLGPDRTGTFCKVLVRSIHYKRVPVARAVRGQAVSMCIRATSRKDQLKRTSFRKGMVLLEPPLPLRACWEFLASVLLLHHNTTIQRGYQCVLHIGNVRQPARVTDIFSDDRTEKKDVLRTGDKGFVKFRFIQYAEYLTERAPLVFREGRMRGLGTVCEVC</sequence>
<gene>
    <name evidence="7" type="ORF">BN1204_010100</name>
    <name evidence="6" type="ORF">NCLIV_010100</name>
</gene>
<feature type="region of interest" description="Disordered" evidence="4">
    <location>
        <begin position="130"/>
        <end position="269"/>
    </location>
</feature>
<reference evidence="8" key="3">
    <citation type="journal article" date="2012" name="PLoS Pathog.">
        <title>Comparative genomics of the apicomplexan parasites Toxoplasma gondii and Neospora caninum: Coccidia differing in host range and transmission strategy.</title>
        <authorList>
            <person name="Reid A.J."/>
            <person name="Vermont S.J."/>
            <person name="Cotton J.A."/>
            <person name="Harris D."/>
            <person name="Hill-Cawthorne G.A."/>
            <person name="Konen-Waisman S."/>
            <person name="Latham S.M."/>
            <person name="Mourier T."/>
            <person name="Norton R."/>
            <person name="Quail M.A."/>
            <person name="Sanders M."/>
            <person name="Shanmugam D."/>
            <person name="Sohal A."/>
            <person name="Wasmuth J.D."/>
            <person name="Brunk B."/>
            <person name="Grigg M.E."/>
            <person name="Howard J.C."/>
            <person name="Parkinson J."/>
            <person name="Roos D.S."/>
            <person name="Trees A.J."/>
            <person name="Berriman M."/>
            <person name="Pain A."/>
            <person name="Wastling J.M."/>
        </authorList>
    </citation>
    <scope>NUCLEOTIDE SEQUENCE [LARGE SCALE GENOMIC DNA]</scope>
    <source>
        <strain evidence="8">Liverpool</strain>
    </source>
</reference>
<evidence type="ECO:0000313" key="8">
    <source>
        <dbReference type="Proteomes" id="UP000007494"/>
    </source>
</evidence>
<feature type="compositionally biased region" description="Polar residues" evidence="4">
    <location>
        <begin position="141"/>
        <end position="151"/>
    </location>
</feature>
<dbReference type="CDD" id="cd03694">
    <property type="entry name" value="GTPBP_II"/>
    <property type="match status" value="1"/>
</dbReference>
<comment type="similarity">
    <text evidence="1">Belongs to the TRAFAC class translation factor GTPase superfamily. Classic translation factor GTPase family. EF-Tu/EF-1A subfamily.</text>
</comment>
<evidence type="ECO:0000313" key="6">
    <source>
        <dbReference type="EMBL" id="CBZ50541.1"/>
    </source>
</evidence>
<dbReference type="Gene3D" id="2.40.30.10">
    <property type="entry name" value="Translation factors"/>
    <property type="match status" value="2"/>
</dbReference>
<dbReference type="PANTHER" id="PTHR43721">
    <property type="entry name" value="ELONGATION FACTOR TU-RELATED"/>
    <property type="match status" value="1"/>
</dbReference>
<organism evidence="6 8">
    <name type="scientific">Neospora caninum (strain Liverpool)</name>
    <dbReference type="NCBI Taxonomy" id="572307"/>
    <lineage>
        <taxon>Eukaryota</taxon>
        <taxon>Sar</taxon>
        <taxon>Alveolata</taxon>
        <taxon>Apicomplexa</taxon>
        <taxon>Conoidasida</taxon>
        <taxon>Coccidia</taxon>
        <taxon>Eucoccidiorida</taxon>
        <taxon>Eimeriorina</taxon>
        <taxon>Sarcocystidae</taxon>
        <taxon>Neospora</taxon>
    </lineage>
</organism>
<dbReference type="SUPFAM" id="SSF50465">
    <property type="entry name" value="EF-Tu/eEF-1alpha/eIF2-gamma C-terminal domain"/>
    <property type="match status" value="1"/>
</dbReference>
<dbReference type="InterPro" id="IPR009001">
    <property type="entry name" value="Transl_elong_EF1A/Init_IF2_C"/>
</dbReference>
<name>F0VA52_NEOCL</name>
<dbReference type="InterPro" id="IPR027417">
    <property type="entry name" value="P-loop_NTPase"/>
</dbReference>
<dbReference type="InParanoid" id="F0VA52"/>
<dbReference type="OMA" id="HNNNLDW"/>
<dbReference type="GO" id="GO:0003746">
    <property type="term" value="F:translation elongation factor activity"/>
    <property type="evidence" value="ECO:0007669"/>
    <property type="project" value="TreeGrafter"/>
</dbReference>
<evidence type="ECO:0000256" key="3">
    <source>
        <dbReference type="ARBA" id="ARBA00023134"/>
    </source>
</evidence>
<dbReference type="Pfam" id="PF00009">
    <property type="entry name" value="GTP_EFTU"/>
    <property type="match status" value="1"/>
</dbReference>
<dbReference type="CDD" id="cd03708">
    <property type="entry name" value="GTPBP_III"/>
    <property type="match status" value="1"/>
</dbReference>
<dbReference type="GO" id="GO:0005525">
    <property type="term" value="F:GTP binding"/>
    <property type="evidence" value="ECO:0007669"/>
    <property type="project" value="UniProtKB-KW"/>
</dbReference>
<dbReference type="InterPro" id="IPR009000">
    <property type="entry name" value="Transl_B-barrel_sf"/>
</dbReference>
<evidence type="ECO:0000256" key="4">
    <source>
        <dbReference type="SAM" id="MobiDB-lite"/>
    </source>
</evidence>
<dbReference type="VEuPathDB" id="ToxoDB:NCLIV_010100"/>
<keyword evidence="2" id="KW-0547">Nucleotide-binding</keyword>
<reference evidence="7" key="4">
    <citation type="journal article" date="2015" name="PLoS ONE">
        <title>Comprehensive Evaluation of Toxoplasma gondii VEG and Neospora caninum LIV Genomes with Tachyzoite Stage Transcriptome and Proteome Defines Novel Transcript Features.</title>
        <authorList>
            <person name="Ramaprasad A."/>
            <person name="Mourier T."/>
            <person name="Naeem R."/>
            <person name="Malas T.B."/>
            <person name="Moussa E."/>
            <person name="Panigrahi A."/>
            <person name="Vermont S.J."/>
            <person name="Otto T.D."/>
            <person name="Wastling J."/>
            <person name="Pain A."/>
        </authorList>
    </citation>
    <scope>NUCLEOTIDE SEQUENCE</scope>
    <source>
        <strain evidence="7">Liverpool</strain>
    </source>
</reference>
<keyword evidence="3" id="KW-0342">GTP-binding</keyword>
<evidence type="ECO:0000259" key="5">
    <source>
        <dbReference type="Pfam" id="PF00009"/>
    </source>
</evidence>
<reference evidence="6" key="1">
    <citation type="submission" date="2011-02" db="EMBL/GenBank/DDBJ databases">
        <authorList>
            <person name="Aslett M."/>
        </authorList>
    </citation>
    <scope>NUCLEOTIDE SEQUENCE</scope>
    <source>
        <strain evidence="6">Liverpool</strain>
    </source>
</reference>
<dbReference type="eggNOG" id="KOG0463">
    <property type="taxonomic scope" value="Eukaryota"/>
</dbReference>
<dbReference type="GO" id="GO:0003924">
    <property type="term" value="F:GTPase activity"/>
    <property type="evidence" value="ECO:0007669"/>
    <property type="project" value="InterPro"/>
</dbReference>
<feature type="compositionally biased region" description="Polar residues" evidence="4">
    <location>
        <begin position="245"/>
        <end position="256"/>
    </location>
</feature>
<dbReference type="RefSeq" id="XP_003880574.1">
    <property type="nucleotide sequence ID" value="XM_003880525.1"/>
</dbReference>
<dbReference type="InterPro" id="IPR000795">
    <property type="entry name" value="T_Tr_GTP-bd_dom"/>
</dbReference>
<evidence type="ECO:0000313" key="7">
    <source>
        <dbReference type="EMBL" id="CEL65151.1"/>
    </source>
</evidence>
<dbReference type="AlphaFoldDB" id="F0VA52"/>
<dbReference type="EMBL" id="LN714478">
    <property type="protein sequence ID" value="CEL65151.1"/>
    <property type="molecule type" value="Genomic_DNA"/>
</dbReference>
<reference evidence="6" key="2">
    <citation type="submission" date="2011-03" db="EMBL/GenBank/DDBJ databases">
        <title>Comparative genomics and transcriptomics of Neospora caninum and Toxoplasma gondii.</title>
        <authorList>
            <person name="Reid A.J."/>
            <person name="Sohal A."/>
            <person name="Harris D."/>
            <person name="Quail M."/>
            <person name="Sanders M."/>
            <person name="Berriman M."/>
            <person name="Wastling J.M."/>
            <person name="Pain A."/>
        </authorList>
    </citation>
    <scope>NUCLEOTIDE SEQUENCE</scope>
    <source>
        <strain evidence="6">Liverpool</strain>
    </source>
</reference>
<protein>
    <submittedName>
        <fullName evidence="7">GTP-binding protein, related</fullName>
    </submittedName>
</protein>
<dbReference type="OrthoDB" id="1727108at2759"/>
<feature type="domain" description="Tr-type G" evidence="5">
    <location>
        <begin position="308"/>
        <end position="450"/>
    </location>
</feature>
<proteinExistence type="inferred from homology"/>
<evidence type="ECO:0000256" key="2">
    <source>
        <dbReference type="ARBA" id="ARBA00022741"/>
    </source>
</evidence>